<protein>
    <submittedName>
        <fullName evidence="2">Putative membrane protein SpoIIM required for sporulation</fullName>
    </submittedName>
</protein>
<sequence length="331" mass="35816">MDLDAFVSAHYGEWEHLRALSSRRTLSGAGADELLDLYQRAATHLSLLRSAAPDPAVLQYLSTVLAKARTASLRRRTLSWSRVADFVVRDLPAVLYRTRWWWIGTALVNVVVAVLLGTWVARNPSVQTSFISPAAAQQLVNHDFSNYYSQYGGADFATHVWTNNVWVAALCIAFGVLGFPIAYVLWNNVVNVGVQGGIMVAYGHGSEFFGLILPHGILELTAVFVAAGSGLRLFWSWVEPGARTRADAMAHEGRSMVVVVLGLIGVLLVSGAIEAFVTPSGLPTFARVGIGVLAELAFLAYVFVLGRRAVREGFTGDVVAEDRSATRPTAA</sequence>
<evidence type="ECO:0000313" key="2">
    <source>
        <dbReference type="EMBL" id="MBB2892533.1"/>
    </source>
</evidence>
<name>A0A839N8Q9_9MICO</name>
<feature type="transmembrane region" description="Helical" evidence="1">
    <location>
        <begin position="212"/>
        <end position="235"/>
    </location>
</feature>
<dbReference type="RefSeq" id="WP_183320681.1">
    <property type="nucleotide sequence ID" value="NZ_JACHVQ010000001.1"/>
</dbReference>
<dbReference type="AlphaFoldDB" id="A0A839N8Q9"/>
<feature type="transmembrane region" description="Helical" evidence="1">
    <location>
        <begin position="100"/>
        <end position="121"/>
    </location>
</feature>
<keyword evidence="1" id="KW-0812">Transmembrane</keyword>
<feature type="transmembrane region" description="Helical" evidence="1">
    <location>
        <begin position="256"/>
        <end position="278"/>
    </location>
</feature>
<dbReference type="Proteomes" id="UP000559182">
    <property type="component" value="Unassembled WGS sequence"/>
</dbReference>
<evidence type="ECO:0000313" key="3">
    <source>
        <dbReference type="Proteomes" id="UP000559182"/>
    </source>
</evidence>
<dbReference type="InterPro" id="IPR002798">
    <property type="entry name" value="SpoIIM-like"/>
</dbReference>
<reference evidence="2 3" key="1">
    <citation type="submission" date="2020-08" db="EMBL/GenBank/DDBJ databases">
        <title>Sequencing the genomes of 1000 actinobacteria strains.</title>
        <authorList>
            <person name="Klenk H.-P."/>
        </authorList>
    </citation>
    <scope>NUCLEOTIDE SEQUENCE [LARGE SCALE GENOMIC DNA]</scope>
    <source>
        <strain evidence="2 3">DSM 105369</strain>
    </source>
</reference>
<keyword evidence="3" id="KW-1185">Reference proteome</keyword>
<dbReference type="PANTHER" id="PTHR35337">
    <property type="entry name" value="SLR1478 PROTEIN"/>
    <property type="match status" value="1"/>
</dbReference>
<proteinExistence type="predicted"/>
<gene>
    <name evidence="2" type="ORF">FHU39_002517</name>
</gene>
<feature type="transmembrane region" description="Helical" evidence="1">
    <location>
        <begin position="165"/>
        <end position="186"/>
    </location>
</feature>
<keyword evidence="1" id="KW-0472">Membrane</keyword>
<accession>A0A839N8Q9</accession>
<organism evidence="2 3">
    <name type="scientific">Flexivirga oryzae</name>
    <dbReference type="NCBI Taxonomy" id="1794944"/>
    <lineage>
        <taxon>Bacteria</taxon>
        <taxon>Bacillati</taxon>
        <taxon>Actinomycetota</taxon>
        <taxon>Actinomycetes</taxon>
        <taxon>Micrococcales</taxon>
        <taxon>Dermacoccaceae</taxon>
        <taxon>Flexivirga</taxon>
    </lineage>
</organism>
<dbReference type="PANTHER" id="PTHR35337:SF1">
    <property type="entry name" value="SLR1478 PROTEIN"/>
    <property type="match status" value="1"/>
</dbReference>
<feature type="transmembrane region" description="Helical" evidence="1">
    <location>
        <begin position="284"/>
        <end position="304"/>
    </location>
</feature>
<keyword evidence="1" id="KW-1133">Transmembrane helix</keyword>
<comment type="caution">
    <text evidence="2">The sequence shown here is derived from an EMBL/GenBank/DDBJ whole genome shotgun (WGS) entry which is preliminary data.</text>
</comment>
<dbReference type="EMBL" id="JACHVQ010000001">
    <property type="protein sequence ID" value="MBB2892533.1"/>
    <property type="molecule type" value="Genomic_DNA"/>
</dbReference>
<evidence type="ECO:0000256" key="1">
    <source>
        <dbReference type="SAM" id="Phobius"/>
    </source>
</evidence>
<dbReference type="Pfam" id="PF01944">
    <property type="entry name" value="SpoIIM"/>
    <property type="match status" value="1"/>
</dbReference>